<dbReference type="GO" id="GO:0004416">
    <property type="term" value="F:hydroxyacylglutathione hydrolase activity"/>
    <property type="evidence" value="ECO:0007669"/>
    <property type="project" value="UniProtKB-UniRule"/>
</dbReference>
<keyword evidence="6 7" id="KW-0862">Zinc</keyword>
<evidence type="ECO:0000313" key="9">
    <source>
        <dbReference type="EMBL" id="TCP63063.1"/>
    </source>
</evidence>
<evidence type="ECO:0000256" key="4">
    <source>
        <dbReference type="ARBA" id="ARBA00022723"/>
    </source>
</evidence>
<keyword evidence="5 7" id="KW-0378">Hydrolase</keyword>
<evidence type="ECO:0000256" key="6">
    <source>
        <dbReference type="ARBA" id="ARBA00022833"/>
    </source>
</evidence>
<dbReference type="PANTHER" id="PTHR43705">
    <property type="entry name" value="HYDROXYACYLGLUTATHIONE HYDROLASE"/>
    <property type="match status" value="1"/>
</dbReference>
<dbReference type="EMBL" id="SLXU01000001">
    <property type="protein sequence ID" value="TCP63063.1"/>
    <property type="molecule type" value="Genomic_DNA"/>
</dbReference>
<dbReference type="CDD" id="cd07723">
    <property type="entry name" value="hydroxyacylglutathione_hydrolase_MBL-fold"/>
    <property type="match status" value="1"/>
</dbReference>
<dbReference type="Gene3D" id="3.60.15.10">
    <property type="entry name" value="Ribonuclease Z/Hydroxyacylglutathione hydrolase-like"/>
    <property type="match status" value="1"/>
</dbReference>
<feature type="domain" description="Metallo-beta-lactamase" evidence="8">
    <location>
        <begin position="13"/>
        <end position="171"/>
    </location>
</feature>
<evidence type="ECO:0000313" key="10">
    <source>
        <dbReference type="Proteomes" id="UP000295050"/>
    </source>
</evidence>
<dbReference type="Pfam" id="PF00753">
    <property type="entry name" value="Lactamase_B"/>
    <property type="match status" value="1"/>
</dbReference>
<feature type="binding site" evidence="7">
    <location>
        <position position="60"/>
    </location>
    <ligand>
        <name>Zn(2+)</name>
        <dbReference type="ChEBI" id="CHEBI:29105"/>
        <label>2</label>
    </ligand>
</feature>
<dbReference type="InterPro" id="IPR036866">
    <property type="entry name" value="RibonucZ/Hydroxyglut_hydro"/>
</dbReference>
<dbReference type="PIRSF" id="PIRSF005457">
    <property type="entry name" value="Glx"/>
    <property type="match status" value="1"/>
</dbReference>
<dbReference type="AlphaFoldDB" id="A0A4R2RJ45"/>
<dbReference type="OrthoDB" id="9802248at2"/>
<evidence type="ECO:0000259" key="8">
    <source>
        <dbReference type="SMART" id="SM00849"/>
    </source>
</evidence>
<dbReference type="SMART" id="SM00849">
    <property type="entry name" value="Lactamase_B"/>
    <property type="match status" value="1"/>
</dbReference>
<dbReference type="NCBIfam" id="TIGR03413">
    <property type="entry name" value="GSH_gloB"/>
    <property type="match status" value="1"/>
</dbReference>
<comment type="function">
    <text evidence="7">Thiolesterase that catalyzes the hydrolysis of S-D-lactoyl-glutathione to form glutathione and D-lactic acid.</text>
</comment>
<keyword evidence="4 7" id="KW-0479">Metal-binding</keyword>
<evidence type="ECO:0000256" key="7">
    <source>
        <dbReference type="HAMAP-Rule" id="MF_01374"/>
    </source>
</evidence>
<dbReference type="InterPro" id="IPR017782">
    <property type="entry name" value="Hydroxyacylglutathione_Hdrlase"/>
</dbReference>
<comment type="similarity">
    <text evidence="3 7">Belongs to the metallo-beta-lactamase superfamily. Glyoxalase II family.</text>
</comment>
<sequence length="255" mass="27176">MPLELVTLPCRADNYAYLLHDAQSGATAVIDAPEAAPILAALTARGWHLSDILLTHHHHDHVEGVETLREAHGARVVGAAADAHRLPPLDLAVAEGDKVQIDGETATVIEVPGHTLGHVAYHFASSGAVFTGDSLMGLGCGRLFEGDAAAMWNSLSRLATLPPETLVCSGHEYSLSNARFAMTIDPDNPALQSRAGRIEAARAEGHPTVPVRLSEELATNPFLRAGLPEIKAALGMLDSPDWAVFAEIRARKDRF</sequence>
<feature type="binding site" evidence="7">
    <location>
        <position position="56"/>
    </location>
    <ligand>
        <name>Zn(2+)</name>
        <dbReference type="ChEBI" id="CHEBI:29105"/>
        <label>1</label>
    </ligand>
</feature>
<dbReference type="InterPro" id="IPR001279">
    <property type="entry name" value="Metallo-B-lactamas"/>
</dbReference>
<evidence type="ECO:0000256" key="1">
    <source>
        <dbReference type="ARBA" id="ARBA00001623"/>
    </source>
</evidence>
<dbReference type="InterPro" id="IPR035680">
    <property type="entry name" value="Clx_II_MBL"/>
</dbReference>
<dbReference type="Proteomes" id="UP000295050">
    <property type="component" value="Unassembled WGS sequence"/>
</dbReference>
<name>A0A4R2RJ45_9RHOB</name>
<feature type="binding site" evidence="7">
    <location>
        <position position="133"/>
    </location>
    <ligand>
        <name>Zn(2+)</name>
        <dbReference type="ChEBI" id="CHEBI:29105"/>
        <label>1</label>
    </ligand>
</feature>
<comment type="catalytic activity">
    <reaction evidence="1 7">
        <text>an S-(2-hydroxyacyl)glutathione + H2O = a 2-hydroxy carboxylate + glutathione + H(+)</text>
        <dbReference type="Rhea" id="RHEA:21864"/>
        <dbReference type="ChEBI" id="CHEBI:15377"/>
        <dbReference type="ChEBI" id="CHEBI:15378"/>
        <dbReference type="ChEBI" id="CHEBI:57925"/>
        <dbReference type="ChEBI" id="CHEBI:58896"/>
        <dbReference type="ChEBI" id="CHEBI:71261"/>
        <dbReference type="EC" id="3.1.2.6"/>
    </reaction>
</comment>
<evidence type="ECO:0000256" key="2">
    <source>
        <dbReference type="ARBA" id="ARBA00004963"/>
    </source>
</evidence>
<accession>A0A4R2RJ45</accession>
<organism evidence="9 10">
    <name type="scientific">Rhodovulum bhavnagarense</name>
    <dbReference type="NCBI Taxonomy" id="992286"/>
    <lineage>
        <taxon>Bacteria</taxon>
        <taxon>Pseudomonadati</taxon>
        <taxon>Pseudomonadota</taxon>
        <taxon>Alphaproteobacteria</taxon>
        <taxon>Rhodobacterales</taxon>
        <taxon>Paracoccaceae</taxon>
        <taxon>Rhodovulum</taxon>
    </lineage>
</organism>
<comment type="subunit">
    <text evidence="7">Monomer.</text>
</comment>
<comment type="cofactor">
    <cofactor evidence="7">
        <name>Zn(2+)</name>
        <dbReference type="ChEBI" id="CHEBI:29105"/>
    </cofactor>
    <text evidence="7">Binds 2 Zn(2+) ions per subunit.</text>
</comment>
<dbReference type="Pfam" id="PF16123">
    <property type="entry name" value="HAGH_C"/>
    <property type="match status" value="1"/>
</dbReference>
<feature type="binding site" evidence="7">
    <location>
        <position position="58"/>
    </location>
    <ligand>
        <name>Zn(2+)</name>
        <dbReference type="ChEBI" id="CHEBI:29105"/>
        <label>1</label>
    </ligand>
</feature>
<dbReference type="PANTHER" id="PTHR43705:SF1">
    <property type="entry name" value="HYDROXYACYLGLUTATHIONE HYDROLASE GLOB"/>
    <property type="match status" value="1"/>
</dbReference>
<dbReference type="EC" id="3.1.2.6" evidence="7"/>
<dbReference type="InterPro" id="IPR032282">
    <property type="entry name" value="HAGH_C"/>
</dbReference>
<dbReference type="RefSeq" id="WP_132950009.1">
    <property type="nucleotide sequence ID" value="NZ_SLXU01000001.1"/>
</dbReference>
<feature type="binding site" evidence="7">
    <location>
        <position position="61"/>
    </location>
    <ligand>
        <name>Zn(2+)</name>
        <dbReference type="ChEBI" id="CHEBI:29105"/>
        <label>2</label>
    </ligand>
</feature>
<feature type="binding site" evidence="7">
    <location>
        <position position="114"/>
    </location>
    <ligand>
        <name>Zn(2+)</name>
        <dbReference type="ChEBI" id="CHEBI:29105"/>
        <label>1</label>
    </ligand>
</feature>
<feature type="binding site" evidence="7">
    <location>
        <position position="133"/>
    </location>
    <ligand>
        <name>Zn(2+)</name>
        <dbReference type="ChEBI" id="CHEBI:29105"/>
        <label>2</label>
    </ligand>
</feature>
<evidence type="ECO:0000256" key="5">
    <source>
        <dbReference type="ARBA" id="ARBA00022801"/>
    </source>
</evidence>
<protein>
    <recommendedName>
        <fullName evidence="7">Hydroxyacylglutathione hydrolase</fullName>
        <ecNumber evidence="7">3.1.2.6</ecNumber>
    </recommendedName>
    <alternativeName>
        <fullName evidence="7">Glyoxalase II</fullName>
        <shortName evidence="7">Glx II</shortName>
    </alternativeName>
</protein>
<evidence type="ECO:0000256" key="3">
    <source>
        <dbReference type="ARBA" id="ARBA00006759"/>
    </source>
</evidence>
<keyword evidence="10" id="KW-1185">Reference proteome</keyword>
<dbReference type="UniPathway" id="UPA00619">
    <property type="reaction ID" value="UER00676"/>
</dbReference>
<dbReference type="GO" id="GO:0019243">
    <property type="term" value="P:methylglyoxal catabolic process to D-lactate via S-lactoyl-glutathione"/>
    <property type="evidence" value="ECO:0007669"/>
    <property type="project" value="UniProtKB-UniRule"/>
</dbReference>
<dbReference type="SUPFAM" id="SSF56281">
    <property type="entry name" value="Metallo-hydrolase/oxidoreductase"/>
    <property type="match status" value="1"/>
</dbReference>
<gene>
    <name evidence="7" type="primary">gloB</name>
    <name evidence="9" type="ORF">EV663_101329</name>
</gene>
<dbReference type="GO" id="GO:0046872">
    <property type="term" value="F:metal ion binding"/>
    <property type="evidence" value="ECO:0007669"/>
    <property type="project" value="UniProtKB-KW"/>
</dbReference>
<comment type="pathway">
    <text evidence="2 7">Secondary metabolite metabolism; methylglyoxal degradation; (R)-lactate from methylglyoxal: step 2/2.</text>
</comment>
<reference evidence="9 10" key="1">
    <citation type="submission" date="2019-03" db="EMBL/GenBank/DDBJ databases">
        <title>Genomic Encyclopedia of Type Strains, Phase IV (KMG-IV): sequencing the most valuable type-strain genomes for metagenomic binning, comparative biology and taxonomic classification.</title>
        <authorList>
            <person name="Goeker M."/>
        </authorList>
    </citation>
    <scope>NUCLEOTIDE SEQUENCE [LARGE SCALE GENOMIC DNA]</scope>
    <source>
        <strain evidence="9 10">DSM 24766</strain>
    </source>
</reference>
<proteinExistence type="inferred from homology"/>
<comment type="caution">
    <text evidence="9">The sequence shown here is derived from an EMBL/GenBank/DDBJ whole genome shotgun (WGS) entry which is preliminary data.</text>
</comment>
<feature type="binding site" evidence="7">
    <location>
        <position position="171"/>
    </location>
    <ligand>
        <name>Zn(2+)</name>
        <dbReference type="ChEBI" id="CHEBI:29105"/>
        <label>2</label>
    </ligand>
</feature>
<dbReference type="InterPro" id="IPR050110">
    <property type="entry name" value="Glyoxalase_II_hydrolase"/>
</dbReference>
<dbReference type="HAMAP" id="MF_01374">
    <property type="entry name" value="Glyoxalase_2"/>
    <property type="match status" value="1"/>
</dbReference>